<keyword evidence="3" id="KW-0238">DNA-binding</keyword>
<proteinExistence type="predicted"/>
<dbReference type="InterPro" id="IPR020584">
    <property type="entry name" value="DNA_recomb/repair_RecA_CS"/>
</dbReference>
<keyword evidence="4" id="KW-0472">Membrane</keyword>
<dbReference type="GO" id="GO:0003677">
    <property type="term" value="F:DNA binding"/>
    <property type="evidence" value="ECO:0007669"/>
    <property type="project" value="UniProtKB-KW"/>
</dbReference>
<evidence type="ECO:0000256" key="1">
    <source>
        <dbReference type="ARBA" id="ARBA00022741"/>
    </source>
</evidence>
<accession>A0A2K3JRH1</accession>
<dbReference type="GO" id="GO:0006259">
    <property type="term" value="P:DNA metabolic process"/>
    <property type="evidence" value="ECO:0007669"/>
    <property type="project" value="InterPro"/>
</dbReference>
<dbReference type="Proteomes" id="UP000236291">
    <property type="component" value="Unassembled WGS sequence"/>
</dbReference>
<name>A0A2K3JRH1_TRIPR</name>
<keyword evidence="4" id="KW-1133">Transmembrane helix</keyword>
<dbReference type="PROSITE" id="PS50163">
    <property type="entry name" value="RECA_3"/>
    <property type="match status" value="1"/>
</dbReference>
<keyword evidence="1" id="KW-0547">Nucleotide-binding</keyword>
<gene>
    <name evidence="6" type="ORF">L195_g049981</name>
</gene>
<dbReference type="GO" id="GO:0005524">
    <property type="term" value="F:ATP binding"/>
    <property type="evidence" value="ECO:0007669"/>
    <property type="project" value="UniProtKB-KW"/>
</dbReference>
<dbReference type="EMBL" id="ASHM01074968">
    <property type="protein sequence ID" value="PNX56634.1"/>
    <property type="molecule type" value="Genomic_DNA"/>
</dbReference>
<keyword evidence="2" id="KW-0067">ATP-binding</keyword>
<dbReference type="InterPro" id="IPR020587">
    <property type="entry name" value="RecA_monomer-monomer_interface"/>
</dbReference>
<feature type="non-terminal residue" evidence="6">
    <location>
        <position position="1"/>
    </location>
</feature>
<reference evidence="6 7" key="2">
    <citation type="journal article" date="2017" name="Front. Plant Sci.">
        <title>Gene Classification and Mining of Molecular Markers Useful in Red Clover (Trifolium pratense) Breeding.</title>
        <authorList>
            <person name="Istvanek J."/>
            <person name="Dluhosova J."/>
            <person name="Dluhos P."/>
            <person name="Patkova L."/>
            <person name="Nedelnik J."/>
            <person name="Repkova J."/>
        </authorList>
    </citation>
    <scope>NUCLEOTIDE SEQUENCE [LARGE SCALE GENOMIC DNA]</scope>
    <source>
        <strain evidence="7">cv. Tatra</strain>
        <tissue evidence="6">Young leaves</tissue>
    </source>
</reference>
<reference evidence="6 7" key="1">
    <citation type="journal article" date="2014" name="Am. J. Bot.">
        <title>Genome assembly and annotation for red clover (Trifolium pratense; Fabaceae).</title>
        <authorList>
            <person name="Istvanek J."/>
            <person name="Jaros M."/>
            <person name="Krenek A."/>
            <person name="Repkova J."/>
        </authorList>
    </citation>
    <scope>NUCLEOTIDE SEQUENCE [LARGE SCALE GENOMIC DNA]</scope>
    <source>
        <strain evidence="7">cv. Tatra</strain>
        <tissue evidence="6">Young leaves</tissue>
    </source>
</reference>
<dbReference type="GO" id="GO:0008094">
    <property type="term" value="F:ATP-dependent activity, acting on DNA"/>
    <property type="evidence" value="ECO:0007669"/>
    <property type="project" value="InterPro"/>
</dbReference>
<evidence type="ECO:0000256" key="2">
    <source>
        <dbReference type="ARBA" id="ARBA00022840"/>
    </source>
</evidence>
<evidence type="ECO:0000256" key="3">
    <source>
        <dbReference type="ARBA" id="ARBA00023125"/>
    </source>
</evidence>
<dbReference type="AlphaFoldDB" id="A0A2K3JRH1"/>
<organism evidence="6 7">
    <name type="scientific">Trifolium pratense</name>
    <name type="common">Red clover</name>
    <dbReference type="NCBI Taxonomy" id="57577"/>
    <lineage>
        <taxon>Eukaryota</taxon>
        <taxon>Viridiplantae</taxon>
        <taxon>Streptophyta</taxon>
        <taxon>Embryophyta</taxon>
        <taxon>Tracheophyta</taxon>
        <taxon>Spermatophyta</taxon>
        <taxon>Magnoliopsida</taxon>
        <taxon>eudicotyledons</taxon>
        <taxon>Gunneridae</taxon>
        <taxon>Pentapetalae</taxon>
        <taxon>rosids</taxon>
        <taxon>fabids</taxon>
        <taxon>Fabales</taxon>
        <taxon>Fabaceae</taxon>
        <taxon>Papilionoideae</taxon>
        <taxon>50 kb inversion clade</taxon>
        <taxon>NPAAA clade</taxon>
        <taxon>Hologalegina</taxon>
        <taxon>IRL clade</taxon>
        <taxon>Trifolieae</taxon>
        <taxon>Trifolium</taxon>
    </lineage>
</organism>
<evidence type="ECO:0000256" key="4">
    <source>
        <dbReference type="SAM" id="Phobius"/>
    </source>
</evidence>
<protein>
    <submittedName>
        <fullName evidence="6">DNA repair protein RecA mitochondrial-like</fullName>
    </submittedName>
</protein>
<dbReference type="Pfam" id="PF00154">
    <property type="entry name" value="RecA_N"/>
    <property type="match status" value="1"/>
</dbReference>
<comment type="caution">
    <text evidence="6">The sequence shown here is derived from an EMBL/GenBank/DDBJ whole genome shotgun (WGS) entry which is preliminary data.</text>
</comment>
<evidence type="ECO:0000259" key="5">
    <source>
        <dbReference type="PROSITE" id="PS50163"/>
    </source>
</evidence>
<evidence type="ECO:0000313" key="7">
    <source>
        <dbReference type="Proteomes" id="UP000236291"/>
    </source>
</evidence>
<feature type="transmembrane region" description="Helical" evidence="4">
    <location>
        <begin position="41"/>
        <end position="73"/>
    </location>
</feature>
<dbReference type="PROSITE" id="PS00321">
    <property type="entry name" value="RECA_1"/>
    <property type="match status" value="1"/>
</dbReference>
<keyword evidence="4" id="KW-0812">Transmembrane</keyword>
<sequence>VRSKISTFGGFGGPTEVTCGGNALKFYSSVRLNIKRIELSIVYNSIAIAYSAISYCIASSLASASSVTLIVHITLF</sequence>
<dbReference type="InterPro" id="IPR049428">
    <property type="entry name" value="RecA-like_N"/>
</dbReference>
<feature type="domain" description="RecA family profile 2" evidence="5">
    <location>
        <begin position="11"/>
        <end position="38"/>
    </location>
</feature>
<evidence type="ECO:0000313" key="6">
    <source>
        <dbReference type="EMBL" id="PNX56634.1"/>
    </source>
</evidence>